<dbReference type="EMBL" id="JAFJYH010000385">
    <property type="protein sequence ID" value="KAG4412354.1"/>
    <property type="molecule type" value="Genomic_DNA"/>
</dbReference>
<keyword evidence="1" id="KW-0472">Membrane</keyword>
<feature type="transmembrane region" description="Helical" evidence="1">
    <location>
        <begin position="429"/>
        <end position="450"/>
    </location>
</feature>
<name>A0A8H7SZD3_9HELO</name>
<sequence length="484" mass="54427">MGRSAQLQLDNYRDIFGPTAPLRYLEVLNREKDSSEDCFEFGLFDVKDEAAWPWKMVSADTVKAGLRVIYTEPVEKPLSKADSRFSNQRLLAMSQSSFLNIAEHMSLPISFLRMLRDSTTVFVDVQNTSSRSQHPIQVMMIQNSFTAANRFSVALSYDTTRGLTSALVHGLTKIEISNLTRLISESRELIALPTMLFSLLLDSRVSAGNTRAEDCHSEIIEIEEQTGLRTVWNSQECSGKDQKQHQKHPLGPPRYDSLDFDDLTSKLTSISSKLAFNEYTCEVHLPMLDSFDKINRRLLEMRSAGGINSLAAVEAQLRTHNEFMRSSLTGTLFRARYLSKRAQAQIQTIYSLIAQKDNALSMRDNASLKAISEDQRRIALAATKDSAAMGVIAAITTVFLPATFTATFFSTTFFNFQPSKGESMVSGWLWLYFLITIILSVLIITWWLLVSRRKYREIQRNLGTADGLDGKVGTKAEFGTPSVQ</sequence>
<gene>
    <name evidence="2" type="ORF">IFR04_014511</name>
</gene>
<keyword evidence="1" id="KW-1133">Transmembrane helix</keyword>
<accession>A0A8H7SZD3</accession>
<protein>
    <submittedName>
        <fullName evidence="2">Uncharacterized protein</fullName>
    </submittedName>
</protein>
<evidence type="ECO:0000313" key="3">
    <source>
        <dbReference type="Proteomes" id="UP000664132"/>
    </source>
</evidence>
<dbReference type="Gene3D" id="1.20.58.340">
    <property type="entry name" value="Magnesium transport protein CorA, transmembrane region"/>
    <property type="match status" value="1"/>
</dbReference>
<feature type="transmembrane region" description="Helical" evidence="1">
    <location>
        <begin position="386"/>
        <end position="409"/>
    </location>
</feature>
<keyword evidence="3" id="KW-1185">Reference proteome</keyword>
<proteinExistence type="predicted"/>
<keyword evidence="1" id="KW-0812">Transmembrane</keyword>
<dbReference type="OrthoDB" id="2830640at2759"/>
<evidence type="ECO:0000313" key="2">
    <source>
        <dbReference type="EMBL" id="KAG4412354.1"/>
    </source>
</evidence>
<reference evidence="2" key="1">
    <citation type="submission" date="2021-02" db="EMBL/GenBank/DDBJ databases">
        <title>Genome sequence Cadophora malorum strain M34.</title>
        <authorList>
            <person name="Stefanovic E."/>
            <person name="Vu D."/>
            <person name="Scully C."/>
            <person name="Dijksterhuis J."/>
            <person name="Roader J."/>
            <person name="Houbraken J."/>
        </authorList>
    </citation>
    <scope>NUCLEOTIDE SEQUENCE</scope>
    <source>
        <strain evidence="2">M34</strain>
    </source>
</reference>
<comment type="caution">
    <text evidence="2">The sequence shown here is derived from an EMBL/GenBank/DDBJ whole genome shotgun (WGS) entry which is preliminary data.</text>
</comment>
<dbReference type="Proteomes" id="UP000664132">
    <property type="component" value="Unassembled WGS sequence"/>
</dbReference>
<dbReference type="AlphaFoldDB" id="A0A8H7SZD3"/>
<evidence type="ECO:0000256" key="1">
    <source>
        <dbReference type="SAM" id="Phobius"/>
    </source>
</evidence>
<organism evidence="2 3">
    <name type="scientific">Cadophora malorum</name>
    <dbReference type="NCBI Taxonomy" id="108018"/>
    <lineage>
        <taxon>Eukaryota</taxon>
        <taxon>Fungi</taxon>
        <taxon>Dikarya</taxon>
        <taxon>Ascomycota</taxon>
        <taxon>Pezizomycotina</taxon>
        <taxon>Leotiomycetes</taxon>
        <taxon>Helotiales</taxon>
        <taxon>Ploettnerulaceae</taxon>
        <taxon>Cadophora</taxon>
    </lineage>
</organism>